<feature type="compositionally biased region" description="Basic and acidic residues" evidence="1">
    <location>
        <begin position="187"/>
        <end position="197"/>
    </location>
</feature>
<organism evidence="3 4">
    <name type="scientific">Candidozyma haemuli</name>
    <dbReference type="NCBI Taxonomy" id="45357"/>
    <lineage>
        <taxon>Eukaryota</taxon>
        <taxon>Fungi</taxon>
        <taxon>Dikarya</taxon>
        <taxon>Ascomycota</taxon>
        <taxon>Saccharomycotina</taxon>
        <taxon>Pichiomycetes</taxon>
        <taxon>Metschnikowiaceae</taxon>
        <taxon>Candidozyma</taxon>
    </lineage>
</organism>
<evidence type="ECO:0000313" key="3">
    <source>
        <dbReference type="EMBL" id="PVH18998.1"/>
    </source>
</evidence>
<evidence type="ECO:0000259" key="2">
    <source>
        <dbReference type="Pfam" id="PF15460"/>
    </source>
</evidence>
<evidence type="ECO:0000313" key="4">
    <source>
        <dbReference type="Proteomes" id="UP000244309"/>
    </source>
</evidence>
<dbReference type="RefSeq" id="XP_025339938.1">
    <property type="nucleotide sequence ID" value="XM_025485007.1"/>
</dbReference>
<evidence type="ECO:0000256" key="1">
    <source>
        <dbReference type="SAM" id="MobiDB-lite"/>
    </source>
</evidence>
<dbReference type="Proteomes" id="UP000244309">
    <property type="component" value="Unassembled WGS sequence"/>
</dbReference>
<gene>
    <name evidence="3" type="ORF">CXQ85_001292</name>
</gene>
<dbReference type="GeneID" id="37006623"/>
<feature type="compositionally biased region" description="Basic and acidic residues" evidence="1">
    <location>
        <begin position="220"/>
        <end position="230"/>
    </location>
</feature>
<dbReference type="InterPro" id="IPR038988">
    <property type="entry name" value="Sas4"/>
</dbReference>
<dbReference type="AlphaFoldDB" id="A0A2V1AMD1"/>
<dbReference type="PANTHER" id="PTHR38422">
    <property type="entry name" value="SOMETHING ABOUT SILENCING PROTEIN 4"/>
    <property type="match status" value="1"/>
</dbReference>
<feature type="region of interest" description="Disordered" evidence="1">
    <location>
        <begin position="187"/>
        <end position="241"/>
    </location>
</feature>
<dbReference type="STRING" id="45357.A0A2V1AMD1"/>
<reference evidence="3 4" key="1">
    <citation type="submission" date="2017-12" db="EMBL/GenBank/DDBJ databases">
        <title>Genome Sequence of a Multidrug-Resistant Candida haemulonii Isolate from a Patient with Chronic Leg Ulcers in Israel.</title>
        <authorList>
            <person name="Chow N.A."/>
            <person name="Gade L."/>
            <person name="Batra D."/>
            <person name="Rowe L.A."/>
            <person name="Ben-Ami R."/>
            <person name="Loparev V.N."/>
            <person name="Litvintseva A.P."/>
        </authorList>
    </citation>
    <scope>NUCLEOTIDE SEQUENCE [LARGE SCALE GENOMIC DNA]</scope>
    <source>
        <strain evidence="3 4">B11899</strain>
    </source>
</reference>
<name>A0A2V1AMD1_9ASCO</name>
<dbReference type="PANTHER" id="PTHR38422:SF1">
    <property type="entry name" value="SOMETHING ABOUT SILENCING PROTEIN 4"/>
    <property type="match status" value="1"/>
</dbReference>
<keyword evidence="4" id="KW-1185">Reference proteome</keyword>
<dbReference type="GO" id="GO:0033255">
    <property type="term" value="C:SAS acetyltransferase complex"/>
    <property type="evidence" value="ECO:0007669"/>
    <property type="project" value="InterPro"/>
</dbReference>
<dbReference type="EMBL" id="PKFO01000001">
    <property type="protein sequence ID" value="PVH18998.1"/>
    <property type="molecule type" value="Genomic_DNA"/>
</dbReference>
<feature type="domain" description="Something about silencing protein 4" evidence="2">
    <location>
        <begin position="88"/>
        <end position="183"/>
    </location>
</feature>
<dbReference type="OrthoDB" id="1938992at2759"/>
<protein>
    <recommendedName>
        <fullName evidence="2">Something about silencing protein 4 domain-containing protein</fullName>
    </recommendedName>
</protein>
<comment type="caution">
    <text evidence="3">The sequence shown here is derived from an EMBL/GenBank/DDBJ whole genome shotgun (WGS) entry which is preliminary data.</text>
</comment>
<dbReference type="VEuPathDB" id="FungiDB:CXQ85_001292"/>
<proteinExistence type="predicted"/>
<feature type="compositionally biased region" description="Acidic residues" evidence="1">
    <location>
        <begin position="198"/>
        <end position="211"/>
    </location>
</feature>
<dbReference type="InterPro" id="IPR029184">
    <property type="entry name" value="Sas4_dom"/>
</dbReference>
<accession>A0A2V1AMD1</accession>
<sequence>MEEKEKRRLRSQERSKAASKLFDFDSANALLYKDEAIRIDRSGRSEGRQPFTYYGEMSRLPERQATSKSTKVSKKEVVLPRRQRTKEDPLGDEVYEAFHRKMKRDEKSMTGSDKNRIANEIDNFRMQLMLLQQNNWARHLPKMTYINDKSDLEELSWKRQATFKELQRLVQKYENWETRNEQRLAEIKEFESRRDPDAPDSEPVDEDDADDAILAQPSVQEEREQERLEELGPSSRLILLP</sequence>
<dbReference type="Pfam" id="PF15460">
    <property type="entry name" value="SAS4"/>
    <property type="match status" value="1"/>
</dbReference>
<dbReference type="GO" id="GO:0004402">
    <property type="term" value="F:histone acetyltransferase activity"/>
    <property type="evidence" value="ECO:0007669"/>
    <property type="project" value="TreeGrafter"/>
</dbReference>